<dbReference type="AlphaFoldDB" id="A0A8W8IYQ6"/>
<feature type="transmembrane region" description="Helical" evidence="1">
    <location>
        <begin position="105"/>
        <end position="128"/>
    </location>
</feature>
<sequence length="291" mass="32499">MRCEELKIICPSEDHPDKCCAGYRKINGSCTACIGFFGQNCEEPCPSSNFGPKCSGLCNCTENEECNPFVGCFPNINVSDSYYRTDDNYSHPDPFLPSRSDSCSLLLLLVIVLSGSQIVILIFCVTTLCLKCCTLPPQRTNTSLNITGQSITMNTSKSNLDMSELHSGKETTSRFRGILSETENTNGAHYLTLQERQMDALQYPSNHYDTCSTAERIKEHSDDNWNVKRQSGMYALPGDSHQDAQKTTMVTLTTAQSSVRPYNLVDHEANTDQRQSVHQNNYFTLKPMYAS</sequence>
<dbReference type="Gene3D" id="2.170.300.10">
    <property type="entry name" value="Tie2 ligand-binding domain superfamily"/>
    <property type="match status" value="1"/>
</dbReference>
<reference evidence="2" key="1">
    <citation type="submission" date="2022-08" db="UniProtKB">
        <authorList>
            <consortium name="EnsemblMetazoa"/>
        </authorList>
    </citation>
    <scope>IDENTIFICATION</scope>
    <source>
        <strain evidence="2">05x7-T-G4-1.051#20</strain>
    </source>
</reference>
<organism evidence="2 3">
    <name type="scientific">Magallana gigas</name>
    <name type="common">Pacific oyster</name>
    <name type="synonym">Crassostrea gigas</name>
    <dbReference type="NCBI Taxonomy" id="29159"/>
    <lineage>
        <taxon>Eukaryota</taxon>
        <taxon>Metazoa</taxon>
        <taxon>Spiralia</taxon>
        <taxon>Lophotrochozoa</taxon>
        <taxon>Mollusca</taxon>
        <taxon>Bivalvia</taxon>
        <taxon>Autobranchia</taxon>
        <taxon>Pteriomorphia</taxon>
        <taxon>Ostreida</taxon>
        <taxon>Ostreoidea</taxon>
        <taxon>Ostreidae</taxon>
        <taxon>Magallana</taxon>
    </lineage>
</organism>
<keyword evidence="1" id="KW-1133">Transmembrane helix</keyword>
<dbReference type="EnsemblMetazoa" id="G16473.5">
    <property type="protein sequence ID" value="G16473.5:cds"/>
    <property type="gene ID" value="G16473"/>
</dbReference>
<name>A0A8W8IYQ6_MAGGI</name>
<keyword evidence="1" id="KW-0812">Transmembrane</keyword>
<keyword evidence="1" id="KW-0472">Membrane</keyword>
<proteinExistence type="predicted"/>
<evidence type="ECO:0008006" key="4">
    <source>
        <dbReference type="Google" id="ProtNLM"/>
    </source>
</evidence>
<keyword evidence="3" id="KW-1185">Reference proteome</keyword>
<evidence type="ECO:0000313" key="3">
    <source>
        <dbReference type="Proteomes" id="UP000005408"/>
    </source>
</evidence>
<accession>A0A8W8IYQ6</accession>
<evidence type="ECO:0000256" key="1">
    <source>
        <dbReference type="SAM" id="Phobius"/>
    </source>
</evidence>
<dbReference type="Proteomes" id="UP000005408">
    <property type="component" value="Unassembled WGS sequence"/>
</dbReference>
<evidence type="ECO:0000313" key="2">
    <source>
        <dbReference type="EnsemblMetazoa" id="G16473.5:cds"/>
    </source>
</evidence>
<protein>
    <recommendedName>
        <fullName evidence="4">EGF-like domain-containing protein</fullName>
    </recommendedName>
</protein>